<proteinExistence type="inferred from homology"/>
<dbReference type="GO" id="GO:0003677">
    <property type="term" value="F:DNA binding"/>
    <property type="evidence" value="ECO:0007669"/>
    <property type="project" value="InterPro"/>
</dbReference>
<evidence type="ECO:0000256" key="3">
    <source>
        <dbReference type="ARBA" id="ARBA00022679"/>
    </source>
</evidence>
<keyword evidence="2" id="KW-0489">Methyltransferase</keyword>
<dbReference type="InterPro" id="IPR002295">
    <property type="entry name" value="N4/N6-MTase_EcoPI_Mod-like"/>
</dbReference>
<dbReference type="GO" id="GO:0008170">
    <property type="term" value="F:N-methyltransferase activity"/>
    <property type="evidence" value="ECO:0007669"/>
    <property type="project" value="InterPro"/>
</dbReference>
<dbReference type="PRINTS" id="PR00506">
    <property type="entry name" value="D21N6MTFRASE"/>
</dbReference>
<comment type="caution">
    <text evidence="6">The sequence shown here is derived from an EMBL/GenBank/DDBJ whole genome shotgun (WGS) entry which is preliminary data.</text>
</comment>
<feature type="domain" description="DNA methylase N-4/N-6" evidence="5">
    <location>
        <begin position="89"/>
        <end position="388"/>
    </location>
</feature>
<evidence type="ECO:0000259" key="5">
    <source>
        <dbReference type="Pfam" id="PF01555"/>
    </source>
</evidence>
<comment type="similarity">
    <text evidence="1">Belongs to the N(4)/N(6)-methyltransferase family.</text>
</comment>
<sequence length="568" mass="66126">MTKDYSKLEKDDLLKVIEKLESRKKYGLIWDEEKTKEQFEKESENALPVLKEIKGKEIKTDVNKPINILIEGDNYHALSVLNYTHQGKIDVIYIDPPYNTGNKDFKYNDRYVDRGDSYRHSKWLSFITKRLRLAKSLLTNEGVIFISIGDDELAQLKILCDEIFGEENLLSIVSRKSKATSNKGNFFSPSTDYILAYAKNYLLLSDFDDAFAQTTDKYLKLFKKEDKRGKYNIVSLYMPSLDPRPNQRYFITCPDGSKVITPEEDKMFRWIPTTFEKNLRDDRVVFIKTKTSPLIDEKGNQAKWNIYTKIYLHERQETGMKPLTFIDMPNSAGSKELIKMGIDFAFSKPRQLVEHLIRITDKKEDIYVLDFFAGSGTTGHAVLNLNNYDEGKRVFILCTNDDEIDHNGDKKKHRICTDICYPRIEKAIKGYATPKKDKVTGLGGNLKYYKTAFVKNSISRDDLKMRITRECTEMLCLREGIFEEVKAKPDYHIFEQNGRIMGVYYSMERDSLAELKKELDKMEGEKILYCFTFDSLGLNKKDFADWKDVSMEAIPQPILDIYKEIYNL</sequence>
<dbReference type="InterPro" id="IPR029063">
    <property type="entry name" value="SAM-dependent_MTases_sf"/>
</dbReference>
<dbReference type="AlphaFoldDB" id="A0A2H0A2B4"/>
<dbReference type="Gene3D" id="3.40.50.150">
    <property type="entry name" value="Vaccinia Virus protein VP39"/>
    <property type="match status" value="1"/>
</dbReference>
<protein>
    <recommendedName>
        <fullName evidence="5">DNA methylase N-4/N-6 domain-containing protein</fullName>
    </recommendedName>
</protein>
<dbReference type="InterPro" id="IPR002052">
    <property type="entry name" value="DNA_methylase_N6_adenine_CS"/>
</dbReference>
<accession>A0A2H0A2B4</accession>
<dbReference type="Proteomes" id="UP000231067">
    <property type="component" value="Unassembled WGS sequence"/>
</dbReference>
<gene>
    <name evidence="6" type="ORF">COX18_09840</name>
</gene>
<dbReference type="EMBL" id="PCSH01000166">
    <property type="protein sequence ID" value="PIP39511.1"/>
    <property type="molecule type" value="Genomic_DNA"/>
</dbReference>
<evidence type="ECO:0000256" key="1">
    <source>
        <dbReference type="ARBA" id="ARBA00006594"/>
    </source>
</evidence>
<dbReference type="PROSITE" id="PS00092">
    <property type="entry name" value="N6_MTASE"/>
    <property type="match status" value="1"/>
</dbReference>
<dbReference type="GO" id="GO:0032259">
    <property type="term" value="P:methylation"/>
    <property type="evidence" value="ECO:0007669"/>
    <property type="project" value="UniProtKB-KW"/>
</dbReference>
<keyword evidence="4" id="KW-0949">S-adenosyl-L-methionine</keyword>
<evidence type="ECO:0000313" key="6">
    <source>
        <dbReference type="EMBL" id="PIP39511.1"/>
    </source>
</evidence>
<name>A0A2H0A2B4_9BACT</name>
<dbReference type="InterPro" id="IPR002941">
    <property type="entry name" value="DNA_methylase_N4/N6"/>
</dbReference>
<keyword evidence="3" id="KW-0808">Transferase</keyword>
<evidence type="ECO:0000256" key="4">
    <source>
        <dbReference type="ARBA" id="ARBA00022691"/>
    </source>
</evidence>
<dbReference type="SUPFAM" id="SSF53335">
    <property type="entry name" value="S-adenosyl-L-methionine-dependent methyltransferases"/>
    <property type="match status" value="1"/>
</dbReference>
<evidence type="ECO:0000256" key="2">
    <source>
        <dbReference type="ARBA" id="ARBA00022603"/>
    </source>
</evidence>
<reference evidence="6 7" key="1">
    <citation type="submission" date="2017-09" db="EMBL/GenBank/DDBJ databases">
        <title>Depth-based differentiation of microbial function through sediment-hosted aquifers and enrichment of novel symbionts in the deep terrestrial subsurface.</title>
        <authorList>
            <person name="Probst A.J."/>
            <person name="Ladd B."/>
            <person name="Jarett J.K."/>
            <person name="Geller-Mcgrath D.E."/>
            <person name="Sieber C.M."/>
            <person name="Emerson J.B."/>
            <person name="Anantharaman K."/>
            <person name="Thomas B.C."/>
            <person name="Malmstrom R."/>
            <person name="Stieglmeier M."/>
            <person name="Klingl A."/>
            <person name="Woyke T."/>
            <person name="Ryan C.M."/>
            <person name="Banfield J.F."/>
        </authorList>
    </citation>
    <scope>NUCLEOTIDE SEQUENCE [LARGE SCALE GENOMIC DNA]</scope>
    <source>
        <strain evidence="6">CG23_combo_of_CG06-09_8_20_14_all_40_23</strain>
    </source>
</reference>
<dbReference type="Pfam" id="PF01555">
    <property type="entry name" value="N6_N4_Mtase"/>
    <property type="match status" value="1"/>
</dbReference>
<evidence type="ECO:0000313" key="7">
    <source>
        <dbReference type="Proteomes" id="UP000231067"/>
    </source>
</evidence>
<organism evidence="6 7">
    <name type="scientific">Candidatus Desantisbacteria bacterium CG23_combo_of_CG06-09_8_20_14_all_40_23</name>
    <dbReference type="NCBI Taxonomy" id="1974550"/>
    <lineage>
        <taxon>Bacteria</taxon>
        <taxon>Candidatus Desantisiibacteriota</taxon>
    </lineage>
</organism>